<reference evidence="7" key="1">
    <citation type="submission" date="2025-08" db="UniProtKB">
        <authorList>
            <consortium name="Ensembl"/>
        </authorList>
    </citation>
    <scope>IDENTIFICATION</scope>
</reference>
<dbReference type="PANTHER" id="PTHR31258">
    <property type="entry name" value="KERATINOCYTE-ASSOCIATED PROTEIN 3"/>
    <property type="match status" value="1"/>
</dbReference>
<evidence type="ECO:0000256" key="6">
    <source>
        <dbReference type="SAM" id="Phobius"/>
    </source>
</evidence>
<dbReference type="PANTHER" id="PTHR31258:SF2">
    <property type="entry name" value="TRANSMEMBRANE PROTEIN 54"/>
    <property type="match status" value="1"/>
</dbReference>
<feature type="transmembrane region" description="Helical" evidence="6">
    <location>
        <begin position="63"/>
        <end position="86"/>
    </location>
</feature>
<accession>A0A8D2J259</accession>
<evidence type="ECO:0000256" key="2">
    <source>
        <dbReference type="ARBA" id="ARBA00011030"/>
    </source>
</evidence>
<sequence>MKCTCCFPFSDNLDASSTQKLLMKTGLILIVIGHLNFITGALVHGTVLRHIANPQDTISLQYAISNIIIVISAIVTISCGIAAIALSRYASQKLLRWAVLSFSTTSALLSLFCAVGLVVAIAATFANKGRALLAVCTFADMDFIQIAHECPFDPTRVYVSLPQAHGMRAVGCGAGSRAGREQSSPREVALLGVVSTLPTTGDPSSISLSARGSRGCAGLFGGCSPAPQMGLP</sequence>
<dbReference type="Pfam" id="PF12304">
    <property type="entry name" value="BCLP"/>
    <property type="match status" value="1"/>
</dbReference>
<dbReference type="Proteomes" id="UP000694545">
    <property type="component" value="Unplaced"/>
</dbReference>
<feature type="transmembrane region" description="Helical" evidence="6">
    <location>
        <begin position="98"/>
        <end position="126"/>
    </location>
</feature>
<keyword evidence="4 6" id="KW-1133">Transmembrane helix</keyword>
<reference evidence="7" key="2">
    <citation type="submission" date="2025-09" db="UniProtKB">
        <authorList>
            <consortium name="Ensembl"/>
        </authorList>
    </citation>
    <scope>IDENTIFICATION</scope>
</reference>
<organism evidence="7 8">
    <name type="scientific">Varanus komodoensis</name>
    <name type="common">Komodo dragon</name>
    <dbReference type="NCBI Taxonomy" id="61221"/>
    <lineage>
        <taxon>Eukaryota</taxon>
        <taxon>Metazoa</taxon>
        <taxon>Chordata</taxon>
        <taxon>Craniata</taxon>
        <taxon>Vertebrata</taxon>
        <taxon>Euteleostomi</taxon>
        <taxon>Lepidosauria</taxon>
        <taxon>Squamata</taxon>
        <taxon>Bifurcata</taxon>
        <taxon>Unidentata</taxon>
        <taxon>Episquamata</taxon>
        <taxon>Toxicofera</taxon>
        <taxon>Anguimorpha</taxon>
        <taxon>Paleoanguimorpha</taxon>
        <taxon>Varanoidea</taxon>
        <taxon>Varanidae</taxon>
        <taxon>Varanus</taxon>
    </lineage>
</organism>
<keyword evidence="8" id="KW-1185">Reference proteome</keyword>
<dbReference type="GO" id="GO:0016020">
    <property type="term" value="C:membrane"/>
    <property type="evidence" value="ECO:0007669"/>
    <property type="project" value="UniProtKB-SubCell"/>
</dbReference>
<comment type="subcellular location">
    <subcellularLocation>
        <location evidence="1">Membrane</location>
        <topology evidence="1">Multi-pass membrane protein</topology>
    </subcellularLocation>
</comment>
<protein>
    <submittedName>
        <fullName evidence="7">Transmembrane protein 54</fullName>
    </submittedName>
</protein>
<dbReference type="Ensembl" id="ENSVKKT00000007487.1">
    <property type="protein sequence ID" value="ENSVKKP00000007293.1"/>
    <property type="gene ID" value="ENSVKKG00000005246.1"/>
</dbReference>
<evidence type="ECO:0000313" key="7">
    <source>
        <dbReference type="Ensembl" id="ENSVKKP00000007293.1"/>
    </source>
</evidence>
<evidence type="ECO:0000256" key="3">
    <source>
        <dbReference type="ARBA" id="ARBA00022692"/>
    </source>
</evidence>
<proteinExistence type="inferred from homology"/>
<dbReference type="InterPro" id="IPR020977">
    <property type="entry name" value="Beta-casein-like"/>
</dbReference>
<name>A0A8D2J259_VARKO</name>
<evidence type="ECO:0000313" key="8">
    <source>
        <dbReference type="Proteomes" id="UP000694545"/>
    </source>
</evidence>
<feature type="transmembrane region" description="Helical" evidence="6">
    <location>
        <begin position="21"/>
        <end position="43"/>
    </location>
</feature>
<evidence type="ECO:0000256" key="4">
    <source>
        <dbReference type="ARBA" id="ARBA00022989"/>
    </source>
</evidence>
<evidence type="ECO:0000256" key="1">
    <source>
        <dbReference type="ARBA" id="ARBA00004141"/>
    </source>
</evidence>
<comment type="similarity">
    <text evidence="2">Belongs to the TMEM54 family.</text>
</comment>
<evidence type="ECO:0000256" key="5">
    <source>
        <dbReference type="ARBA" id="ARBA00023136"/>
    </source>
</evidence>
<dbReference type="AlphaFoldDB" id="A0A8D2J259"/>
<keyword evidence="5 6" id="KW-0472">Membrane</keyword>
<keyword evidence="3 6" id="KW-0812">Transmembrane</keyword>